<protein>
    <recommendedName>
        <fullName evidence="6">Thioredoxin domain-containing protein</fullName>
    </recommendedName>
</protein>
<dbReference type="SUPFAM" id="SSF52833">
    <property type="entry name" value="Thioredoxin-like"/>
    <property type="match status" value="1"/>
</dbReference>
<proteinExistence type="predicted"/>
<name>A0A6F8ZHW4_9FIRM</name>
<accession>A0A6F8ZHW4</accession>
<evidence type="ECO:0000259" key="6">
    <source>
        <dbReference type="PROSITE" id="PS51352"/>
    </source>
</evidence>
<evidence type="ECO:0000256" key="4">
    <source>
        <dbReference type="ARBA" id="ARBA00023157"/>
    </source>
</evidence>
<evidence type="ECO:0000256" key="2">
    <source>
        <dbReference type="ARBA" id="ARBA00022748"/>
    </source>
</evidence>
<dbReference type="AlphaFoldDB" id="A0A6F8ZHW4"/>
<keyword evidence="3" id="KW-0735">Signal-anchor</keyword>
<dbReference type="InterPro" id="IPR017937">
    <property type="entry name" value="Thioredoxin_CS"/>
</dbReference>
<keyword evidence="4" id="KW-1015">Disulfide bond</keyword>
<comment type="subcellular location">
    <subcellularLocation>
        <location evidence="1">Cell envelope</location>
    </subcellularLocation>
</comment>
<dbReference type="GO" id="GO:0030313">
    <property type="term" value="C:cell envelope"/>
    <property type="evidence" value="ECO:0007669"/>
    <property type="project" value="UniProtKB-SubCell"/>
</dbReference>
<keyword evidence="2" id="KW-0201">Cytochrome c-type biogenesis</keyword>
<organism evidence="7 8">
    <name type="scientific">Candidatus Hydrogenisulfobacillus filiaventi</name>
    <dbReference type="NCBI Taxonomy" id="2707344"/>
    <lineage>
        <taxon>Bacteria</taxon>
        <taxon>Bacillati</taxon>
        <taxon>Bacillota</taxon>
        <taxon>Clostridia</taxon>
        <taxon>Eubacteriales</taxon>
        <taxon>Clostridiales Family XVII. Incertae Sedis</taxon>
        <taxon>Candidatus Hydrogenisulfobacillus</taxon>
    </lineage>
</organism>
<reference evidence="7 8" key="1">
    <citation type="submission" date="2020-02" db="EMBL/GenBank/DDBJ databases">
        <authorList>
            <person name="Hogendoorn C."/>
        </authorList>
    </citation>
    <scope>NUCLEOTIDE SEQUENCE [LARGE SCALE GENOMIC DNA]</scope>
    <source>
        <strain evidence="7">R501</strain>
    </source>
</reference>
<dbReference type="PANTHER" id="PTHR42852:SF6">
    <property type="entry name" value="THIOL:DISULFIDE INTERCHANGE PROTEIN DSBE"/>
    <property type="match status" value="1"/>
</dbReference>
<gene>
    <name evidence="7" type="ORF">R50_1853</name>
</gene>
<dbReference type="Proteomes" id="UP000503399">
    <property type="component" value="Chromosome"/>
</dbReference>
<dbReference type="GO" id="GO:0017004">
    <property type="term" value="P:cytochrome complex assembly"/>
    <property type="evidence" value="ECO:0007669"/>
    <property type="project" value="UniProtKB-KW"/>
</dbReference>
<dbReference type="PROSITE" id="PS51352">
    <property type="entry name" value="THIOREDOXIN_2"/>
    <property type="match status" value="1"/>
</dbReference>
<dbReference type="GO" id="GO:0016491">
    <property type="term" value="F:oxidoreductase activity"/>
    <property type="evidence" value="ECO:0007669"/>
    <property type="project" value="InterPro"/>
</dbReference>
<dbReference type="PROSITE" id="PS00194">
    <property type="entry name" value="THIOREDOXIN_1"/>
    <property type="match status" value="1"/>
</dbReference>
<dbReference type="InterPro" id="IPR050553">
    <property type="entry name" value="Thioredoxin_ResA/DsbE_sf"/>
</dbReference>
<dbReference type="InterPro" id="IPR000866">
    <property type="entry name" value="AhpC/TSA"/>
</dbReference>
<dbReference type="InterPro" id="IPR013766">
    <property type="entry name" value="Thioredoxin_domain"/>
</dbReference>
<sequence length="167" mass="17954">MRTGERTAAGLGILTLGLVAANVLRPAAPVTVARLPAVAVYTAAGQAVRLSALPRRDGQAWVVDFWAPWCPACRLELPDLERLARAGAQVALVSQDPQAFAYLTAWRDTRGLALYDRNGRASAALLVETLPTTLYVSPRGTVRVRTVGPLPYAVMHRYWVEAGGHPA</sequence>
<dbReference type="InterPro" id="IPR036249">
    <property type="entry name" value="Thioredoxin-like_sf"/>
</dbReference>
<evidence type="ECO:0000256" key="5">
    <source>
        <dbReference type="ARBA" id="ARBA00023284"/>
    </source>
</evidence>
<evidence type="ECO:0000256" key="3">
    <source>
        <dbReference type="ARBA" id="ARBA00022968"/>
    </source>
</evidence>
<keyword evidence="5" id="KW-0676">Redox-active center</keyword>
<evidence type="ECO:0000256" key="1">
    <source>
        <dbReference type="ARBA" id="ARBA00004196"/>
    </source>
</evidence>
<feature type="domain" description="Thioredoxin" evidence="6">
    <location>
        <begin position="29"/>
        <end position="165"/>
    </location>
</feature>
<keyword evidence="8" id="KW-1185">Reference proteome</keyword>
<dbReference type="GO" id="GO:0016209">
    <property type="term" value="F:antioxidant activity"/>
    <property type="evidence" value="ECO:0007669"/>
    <property type="project" value="InterPro"/>
</dbReference>
<dbReference type="PANTHER" id="PTHR42852">
    <property type="entry name" value="THIOL:DISULFIDE INTERCHANGE PROTEIN DSBE"/>
    <property type="match status" value="1"/>
</dbReference>
<evidence type="ECO:0000313" key="8">
    <source>
        <dbReference type="Proteomes" id="UP000503399"/>
    </source>
</evidence>
<evidence type="ECO:0000313" key="7">
    <source>
        <dbReference type="EMBL" id="CAB1129354.1"/>
    </source>
</evidence>
<dbReference type="CDD" id="cd02966">
    <property type="entry name" value="TlpA_like_family"/>
    <property type="match status" value="1"/>
</dbReference>
<dbReference type="Pfam" id="PF00578">
    <property type="entry name" value="AhpC-TSA"/>
    <property type="match status" value="1"/>
</dbReference>
<dbReference type="Gene3D" id="3.40.30.10">
    <property type="entry name" value="Glutaredoxin"/>
    <property type="match status" value="1"/>
</dbReference>
<keyword evidence="3" id="KW-0812">Transmembrane</keyword>
<dbReference type="KEGG" id="hfv:R50_1853"/>
<dbReference type="EMBL" id="LR778114">
    <property type="protein sequence ID" value="CAB1129354.1"/>
    <property type="molecule type" value="Genomic_DNA"/>
</dbReference>